<dbReference type="EMBL" id="MPRJ01000026">
    <property type="protein sequence ID" value="OOZ36795.1"/>
    <property type="molecule type" value="Genomic_DNA"/>
</dbReference>
<dbReference type="Gene3D" id="3.20.20.10">
    <property type="entry name" value="Alanine racemase"/>
    <property type="match status" value="1"/>
</dbReference>
<protein>
    <recommendedName>
        <fullName evidence="2">Pyridoxal phosphate homeostasis protein</fullName>
        <shortName evidence="2">PLP homeostasis protein</shortName>
    </recommendedName>
</protein>
<dbReference type="FunFam" id="3.20.20.10:FF:000018">
    <property type="entry name" value="Pyridoxal phosphate homeostasis protein"/>
    <property type="match status" value="1"/>
</dbReference>
<evidence type="ECO:0000313" key="6">
    <source>
        <dbReference type="EMBL" id="OOZ36795.1"/>
    </source>
</evidence>
<proteinExistence type="inferred from homology"/>
<dbReference type="PIRSF" id="PIRSF004848">
    <property type="entry name" value="YBL036c_PLPDEIII"/>
    <property type="match status" value="1"/>
</dbReference>
<accession>A0A1T2KVC4</accession>
<evidence type="ECO:0000256" key="1">
    <source>
        <dbReference type="ARBA" id="ARBA00022898"/>
    </source>
</evidence>
<organism evidence="6 7">
    <name type="scientific">Solemya velesiana gill symbiont</name>
    <dbReference type="NCBI Taxonomy" id="1918948"/>
    <lineage>
        <taxon>Bacteria</taxon>
        <taxon>Pseudomonadati</taxon>
        <taxon>Pseudomonadota</taxon>
        <taxon>Gammaproteobacteria</taxon>
        <taxon>sulfur-oxidizing symbionts</taxon>
    </lineage>
</organism>
<dbReference type="SUPFAM" id="SSF51419">
    <property type="entry name" value="PLP-binding barrel"/>
    <property type="match status" value="1"/>
</dbReference>
<dbReference type="CDD" id="cd06824">
    <property type="entry name" value="PLPDE_III_Yggs_like"/>
    <property type="match status" value="1"/>
</dbReference>
<dbReference type="InterPro" id="IPR029066">
    <property type="entry name" value="PLP-binding_barrel"/>
</dbReference>
<dbReference type="NCBIfam" id="TIGR00044">
    <property type="entry name" value="YggS family pyridoxal phosphate-dependent enzyme"/>
    <property type="match status" value="1"/>
</dbReference>
<evidence type="ECO:0000256" key="3">
    <source>
        <dbReference type="PIRSR" id="PIRSR004848-1"/>
    </source>
</evidence>
<gene>
    <name evidence="6" type="ORF">BOW51_05565</name>
</gene>
<keyword evidence="1 2" id="KW-0663">Pyridoxal phosphate</keyword>
<feature type="domain" description="Alanine racemase N-terminal" evidence="5">
    <location>
        <begin position="9"/>
        <end position="225"/>
    </location>
</feature>
<dbReference type="Pfam" id="PF01168">
    <property type="entry name" value="Ala_racemase_N"/>
    <property type="match status" value="1"/>
</dbReference>
<dbReference type="AlphaFoldDB" id="A0A1T2KVC4"/>
<dbReference type="OrthoDB" id="9804072at2"/>
<comment type="similarity">
    <text evidence="2 4">Belongs to the pyridoxal phosphate-binding protein YggS/PROSC family.</text>
</comment>
<dbReference type="InterPro" id="IPR001608">
    <property type="entry name" value="Ala_racemase_N"/>
</dbReference>
<comment type="function">
    <text evidence="2">Pyridoxal 5'-phosphate (PLP)-binding protein, which is involved in PLP homeostasis.</text>
</comment>
<evidence type="ECO:0000256" key="2">
    <source>
        <dbReference type="HAMAP-Rule" id="MF_02087"/>
    </source>
</evidence>
<evidence type="ECO:0000313" key="7">
    <source>
        <dbReference type="Proteomes" id="UP000190896"/>
    </source>
</evidence>
<dbReference type="PANTHER" id="PTHR10146">
    <property type="entry name" value="PROLINE SYNTHETASE CO-TRANSCRIBED BACTERIAL HOMOLOG PROTEIN"/>
    <property type="match status" value="1"/>
</dbReference>
<dbReference type="InterPro" id="IPR011078">
    <property type="entry name" value="PyrdxlP_homeostasis"/>
</dbReference>
<evidence type="ECO:0000259" key="5">
    <source>
        <dbReference type="Pfam" id="PF01168"/>
    </source>
</evidence>
<dbReference type="RefSeq" id="WP_078486597.1">
    <property type="nucleotide sequence ID" value="NZ_MPRJ01000026.1"/>
</dbReference>
<dbReference type="PANTHER" id="PTHR10146:SF14">
    <property type="entry name" value="PYRIDOXAL PHOSPHATE HOMEOSTASIS PROTEIN"/>
    <property type="match status" value="1"/>
</dbReference>
<dbReference type="Proteomes" id="UP000190896">
    <property type="component" value="Unassembled WGS sequence"/>
</dbReference>
<feature type="modified residue" description="N6-(pyridoxal phosphate)lysine" evidence="2 3">
    <location>
        <position position="36"/>
    </location>
</feature>
<dbReference type="GO" id="GO:0030170">
    <property type="term" value="F:pyridoxal phosphate binding"/>
    <property type="evidence" value="ECO:0007669"/>
    <property type="project" value="UniProtKB-UniRule"/>
</dbReference>
<name>A0A1T2KVC4_9GAMM</name>
<dbReference type="HAMAP" id="MF_02087">
    <property type="entry name" value="PLP_homeostasis"/>
    <property type="match status" value="1"/>
</dbReference>
<evidence type="ECO:0000256" key="4">
    <source>
        <dbReference type="RuleBase" id="RU004514"/>
    </source>
</evidence>
<keyword evidence="7" id="KW-1185">Reference proteome</keyword>
<comment type="caution">
    <text evidence="6">The sequence shown here is derived from an EMBL/GenBank/DDBJ whole genome shotgun (WGS) entry which is preliminary data.</text>
</comment>
<reference evidence="6 7" key="1">
    <citation type="submission" date="2016-11" db="EMBL/GenBank/DDBJ databases">
        <title>Mixed transmission modes and dynamic genome evolution in an obligate animal-bacterial symbiosis.</title>
        <authorList>
            <person name="Russell S.L."/>
            <person name="Corbett-Detig R.B."/>
            <person name="Cavanaugh C.M."/>
        </authorList>
    </citation>
    <scope>NUCLEOTIDE SEQUENCE [LARGE SCALE GENOMIC DNA]</scope>
    <source>
        <strain evidence="6">Se-Cadez</strain>
    </source>
</reference>
<sequence length="233" mass="26075">MSSIPEHLKQVNQRIREAAEAWGRDCDDIQLLAVSKTRTADEIAEALKAGQHLFGESYLQEALEKITALRGANAQWHYIGRVQSNKTRAIAENFDWVHSVDKAKQARRLNEQRPQNMPPLNVCLQIKVDEEESKGGLTAKEAEALIEEFSGFTRLRLRGLMTLPAPAEDFEGQRRPFCELRRLRDRLATDEIPLETLSMGMSADIEAAIAEGATIVRAGTAIFGPRNPVISRN</sequence>
<comment type="cofactor">
    <cofactor evidence="3">
        <name>pyridoxal 5'-phosphate</name>
        <dbReference type="ChEBI" id="CHEBI:597326"/>
    </cofactor>
</comment>